<accession>A0AA92TNP2</accession>
<comment type="caution">
    <text evidence="3">The sequence shown here is derived from an EMBL/GenBank/DDBJ whole genome shotgun (WGS) entry which is preliminary data.</text>
</comment>
<dbReference type="InterPro" id="IPR050194">
    <property type="entry name" value="Glycosyltransferase_grp1"/>
</dbReference>
<organism evidence="3 4">
    <name type="scientific">Segatella copri</name>
    <dbReference type="NCBI Taxonomy" id="165179"/>
    <lineage>
        <taxon>Bacteria</taxon>
        <taxon>Pseudomonadati</taxon>
        <taxon>Bacteroidota</taxon>
        <taxon>Bacteroidia</taxon>
        <taxon>Bacteroidales</taxon>
        <taxon>Prevotellaceae</taxon>
        <taxon>Segatella</taxon>
    </lineage>
</organism>
<feature type="domain" description="Glycosyltransferase subfamily 4-like N-terminal" evidence="2">
    <location>
        <begin position="13"/>
        <end position="142"/>
    </location>
</feature>
<evidence type="ECO:0000259" key="2">
    <source>
        <dbReference type="Pfam" id="PF13439"/>
    </source>
</evidence>
<gene>
    <name evidence="3" type="ORF">DWX90_00025</name>
</gene>
<dbReference type="Pfam" id="PF13439">
    <property type="entry name" value="Glyco_transf_4"/>
    <property type="match status" value="1"/>
</dbReference>
<feature type="domain" description="Glycosyl transferase family 1" evidence="1">
    <location>
        <begin position="189"/>
        <end position="347"/>
    </location>
</feature>
<dbReference type="AlphaFoldDB" id="A0AA92TNP2"/>
<proteinExistence type="predicted"/>
<dbReference type="Pfam" id="PF00534">
    <property type="entry name" value="Glycos_transf_1"/>
    <property type="match status" value="1"/>
</dbReference>
<dbReference type="CDD" id="cd03801">
    <property type="entry name" value="GT4_PimA-like"/>
    <property type="match status" value="1"/>
</dbReference>
<evidence type="ECO:0000313" key="3">
    <source>
        <dbReference type="EMBL" id="RGS48900.1"/>
    </source>
</evidence>
<protein>
    <submittedName>
        <fullName evidence="3">Glycosyltransferase family 1 protein</fullName>
    </submittedName>
</protein>
<dbReference type="Proteomes" id="UP000286113">
    <property type="component" value="Unassembled WGS sequence"/>
</dbReference>
<dbReference type="InterPro" id="IPR001296">
    <property type="entry name" value="Glyco_trans_1"/>
</dbReference>
<evidence type="ECO:0000313" key="4">
    <source>
        <dbReference type="Proteomes" id="UP000286113"/>
    </source>
</evidence>
<dbReference type="EMBL" id="QRVN01000001">
    <property type="protein sequence ID" value="RGS48900.1"/>
    <property type="molecule type" value="Genomic_DNA"/>
</dbReference>
<dbReference type="GO" id="GO:0016757">
    <property type="term" value="F:glycosyltransferase activity"/>
    <property type="evidence" value="ECO:0007669"/>
    <property type="project" value="InterPro"/>
</dbReference>
<name>A0AA92TNP2_9BACT</name>
<evidence type="ECO:0000259" key="1">
    <source>
        <dbReference type="Pfam" id="PF00534"/>
    </source>
</evidence>
<dbReference type="PANTHER" id="PTHR45947:SF13">
    <property type="entry name" value="TRANSFERASE"/>
    <property type="match status" value="1"/>
</dbReference>
<dbReference type="PANTHER" id="PTHR45947">
    <property type="entry name" value="SULFOQUINOVOSYL TRANSFERASE SQD2"/>
    <property type="match status" value="1"/>
</dbReference>
<dbReference type="RefSeq" id="WP_119226648.1">
    <property type="nucleotide sequence ID" value="NZ_JBALKP010000051.1"/>
</dbReference>
<dbReference type="SUPFAM" id="SSF53756">
    <property type="entry name" value="UDP-Glycosyltransferase/glycogen phosphorylase"/>
    <property type="match status" value="1"/>
</dbReference>
<dbReference type="Gene3D" id="3.40.50.2000">
    <property type="entry name" value="Glycogen Phosphorylase B"/>
    <property type="match status" value="2"/>
</dbReference>
<sequence length="374" mass="41828">MKVLIAIPCLLTGGTEIQTLNLVRALIQGGHQVTTACYFEHTENMVKLYEEAGSKVVLFSKAGVRLGGVKGILFLLKNLWKIKLSLRPDVVHVQYMAPGAIPIILLKLMGQKSIVATAHTNADVYGVKAMKLLKFLQSHVLRAFTCITLRAEKNFFGSCSLFDPSIQRIPAHAHYTIYNALPGYIQITDKKRENKDIITIGVVSRLEHIKGMDLVVPAFAKVYAKHKNVRLLVVGDGSLRHQMEEDADRLQLGKNIEFTGMQQQRDLQSYYDKIDVLLMPSRSEGFGLTAIEGMARGCVLVASNTGGLPEVVREGYVGLLHQPESVDDLANKICSLIENPKLLEQMRSHLSDYVHQFTFERYADLFNDLYSKLK</sequence>
<dbReference type="InterPro" id="IPR028098">
    <property type="entry name" value="Glyco_trans_4-like_N"/>
</dbReference>
<reference evidence="3 4" key="1">
    <citation type="submission" date="2018-08" db="EMBL/GenBank/DDBJ databases">
        <title>A genome reference for cultivated species of the human gut microbiota.</title>
        <authorList>
            <person name="Zou Y."/>
            <person name="Xue W."/>
            <person name="Luo G."/>
        </authorList>
    </citation>
    <scope>NUCLEOTIDE SEQUENCE [LARGE SCALE GENOMIC DNA]</scope>
    <source>
        <strain evidence="3 4">AF22-1</strain>
    </source>
</reference>